<gene>
    <name evidence="4" type="ORF">TRAPUB_7212</name>
</gene>
<dbReference type="PROSITE" id="PS50082">
    <property type="entry name" value="WD_REPEATS_2"/>
    <property type="match status" value="1"/>
</dbReference>
<dbReference type="PANTHER" id="PTHR19857">
    <property type="entry name" value="MITOCHONDRIAL DIVISION PROTEIN 1-RELATED"/>
    <property type="match status" value="1"/>
</dbReference>
<keyword evidence="1 3" id="KW-0853">WD repeat</keyword>
<dbReference type="Gene3D" id="2.130.10.10">
    <property type="entry name" value="YVTN repeat-like/Quinoprotein amine dehydrogenase"/>
    <property type="match status" value="1"/>
</dbReference>
<dbReference type="PANTHER" id="PTHR19857:SF8">
    <property type="entry name" value="ANGIO-ASSOCIATED MIGRATORY CELL PROTEIN"/>
    <property type="match status" value="1"/>
</dbReference>
<dbReference type="InterPro" id="IPR036322">
    <property type="entry name" value="WD40_repeat_dom_sf"/>
</dbReference>
<dbReference type="PROSITE" id="PS00678">
    <property type="entry name" value="WD_REPEATS_1"/>
    <property type="match status" value="1"/>
</dbReference>
<dbReference type="Pfam" id="PF00400">
    <property type="entry name" value="WD40"/>
    <property type="match status" value="1"/>
</dbReference>
<evidence type="ECO:0000256" key="2">
    <source>
        <dbReference type="ARBA" id="ARBA00022737"/>
    </source>
</evidence>
<dbReference type="Proteomes" id="UP000184267">
    <property type="component" value="Unassembled WGS sequence"/>
</dbReference>
<dbReference type="InterPro" id="IPR051179">
    <property type="entry name" value="WD_repeat_multifunction"/>
</dbReference>
<dbReference type="InterPro" id="IPR015943">
    <property type="entry name" value="WD40/YVTN_repeat-like_dom_sf"/>
</dbReference>
<sequence length="322" mass="35366">MVLHYEELRRLSPGHDKGVTKVAFSPSGRYLATAGLDYKICIWDIYSGEPLYSFDGTSAVLSLAWIPPADDTVLCGLHDGNMAILKITPTNVTLSGFWAHAFPVECLAVKPGDYRLASGAHKELLVWQWDIRTSKFRLERDLSDLTKKPQNPADEVIITSLHWMSTAERPALLLVTYMYHGLLLIDATNWSRFRTIGLHQQIASASLSDDGRRLAIANVLRGIEVYSMESGAPLCSIDDEAGETSPIPVLFVHGSLALLGGSTKGTLNIWDVLDTVTGGPRLNVPEDDEPEPRAIHTLQIPKRAKALAIDDDDEGEERNPAA</sequence>
<dbReference type="EMBL" id="MNAD01000154">
    <property type="protein sequence ID" value="OJT15519.1"/>
    <property type="molecule type" value="Genomic_DNA"/>
</dbReference>
<dbReference type="InterPro" id="IPR001680">
    <property type="entry name" value="WD40_rpt"/>
</dbReference>
<feature type="repeat" description="WD" evidence="3">
    <location>
        <begin position="12"/>
        <end position="53"/>
    </location>
</feature>
<evidence type="ECO:0000256" key="1">
    <source>
        <dbReference type="ARBA" id="ARBA00022574"/>
    </source>
</evidence>
<protein>
    <submittedName>
        <fullName evidence="4">Uncharacterized protein</fullName>
    </submittedName>
</protein>
<dbReference type="AlphaFoldDB" id="A0A1M2W6P4"/>
<evidence type="ECO:0000256" key="3">
    <source>
        <dbReference type="PROSITE-ProRule" id="PRU00221"/>
    </source>
</evidence>
<keyword evidence="5" id="KW-1185">Reference proteome</keyword>
<accession>A0A1M2W6P4</accession>
<dbReference type="STRING" id="154538.A0A1M2W6P4"/>
<evidence type="ECO:0000313" key="4">
    <source>
        <dbReference type="EMBL" id="OJT15519.1"/>
    </source>
</evidence>
<evidence type="ECO:0000313" key="5">
    <source>
        <dbReference type="Proteomes" id="UP000184267"/>
    </source>
</evidence>
<organism evidence="4 5">
    <name type="scientific">Trametes pubescens</name>
    <name type="common">White-rot fungus</name>
    <dbReference type="NCBI Taxonomy" id="154538"/>
    <lineage>
        <taxon>Eukaryota</taxon>
        <taxon>Fungi</taxon>
        <taxon>Dikarya</taxon>
        <taxon>Basidiomycota</taxon>
        <taxon>Agaricomycotina</taxon>
        <taxon>Agaricomycetes</taxon>
        <taxon>Polyporales</taxon>
        <taxon>Polyporaceae</taxon>
        <taxon>Trametes</taxon>
    </lineage>
</organism>
<dbReference type="PROSITE" id="PS50294">
    <property type="entry name" value="WD_REPEATS_REGION"/>
    <property type="match status" value="1"/>
</dbReference>
<dbReference type="OMA" id="GFWAHAF"/>
<proteinExistence type="predicted"/>
<reference evidence="4 5" key="1">
    <citation type="submission" date="2016-10" db="EMBL/GenBank/DDBJ databases">
        <title>Genome sequence of the basidiomycete white-rot fungus Trametes pubescens.</title>
        <authorList>
            <person name="Makela M.R."/>
            <person name="Granchi Z."/>
            <person name="Peng M."/>
            <person name="De Vries R.P."/>
            <person name="Grigoriev I."/>
            <person name="Riley R."/>
            <person name="Hilden K."/>
        </authorList>
    </citation>
    <scope>NUCLEOTIDE SEQUENCE [LARGE SCALE GENOMIC DNA]</scope>
    <source>
        <strain evidence="4 5">FBCC735</strain>
    </source>
</reference>
<keyword evidence="2" id="KW-0677">Repeat</keyword>
<comment type="caution">
    <text evidence="4">The sequence shown here is derived from an EMBL/GenBank/DDBJ whole genome shotgun (WGS) entry which is preliminary data.</text>
</comment>
<dbReference type="InterPro" id="IPR019775">
    <property type="entry name" value="WD40_repeat_CS"/>
</dbReference>
<dbReference type="OrthoDB" id="2752061at2759"/>
<dbReference type="SUPFAM" id="SSF50978">
    <property type="entry name" value="WD40 repeat-like"/>
    <property type="match status" value="1"/>
</dbReference>
<name>A0A1M2W6P4_TRAPU</name>
<dbReference type="SMART" id="SM00320">
    <property type="entry name" value="WD40"/>
    <property type="match status" value="5"/>
</dbReference>